<feature type="compositionally biased region" description="Pro residues" evidence="1">
    <location>
        <begin position="250"/>
        <end position="263"/>
    </location>
</feature>
<comment type="caution">
    <text evidence="3">The sequence shown here is derived from an EMBL/GenBank/DDBJ whole genome shotgun (WGS) entry which is preliminary data.</text>
</comment>
<feature type="region of interest" description="Disordered" evidence="1">
    <location>
        <begin position="344"/>
        <end position="500"/>
    </location>
</feature>
<evidence type="ECO:0000313" key="4">
    <source>
        <dbReference type="Proteomes" id="UP001500984"/>
    </source>
</evidence>
<reference evidence="3 4" key="1">
    <citation type="journal article" date="2019" name="Int. J. Syst. Evol. Microbiol.">
        <title>The Global Catalogue of Microorganisms (GCM) 10K type strain sequencing project: providing services to taxonomists for standard genome sequencing and annotation.</title>
        <authorList>
            <consortium name="The Broad Institute Genomics Platform"/>
            <consortium name="The Broad Institute Genome Sequencing Center for Infectious Disease"/>
            <person name="Wu L."/>
            <person name="Ma J."/>
        </authorList>
    </citation>
    <scope>NUCLEOTIDE SEQUENCE [LARGE SCALE GENOMIC DNA]</scope>
    <source>
        <strain evidence="3 4">JCM 15900</strain>
    </source>
</reference>
<feature type="compositionally biased region" description="Low complexity" evidence="1">
    <location>
        <begin position="310"/>
        <end position="319"/>
    </location>
</feature>
<feature type="compositionally biased region" description="Pro residues" evidence="1">
    <location>
        <begin position="37"/>
        <end position="52"/>
    </location>
</feature>
<keyword evidence="2" id="KW-0812">Transmembrane</keyword>
<evidence type="ECO:0000256" key="2">
    <source>
        <dbReference type="SAM" id="Phobius"/>
    </source>
</evidence>
<evidence type="ECO:0008006" key="5">
    <source>
        <dbReference type="Google" id="ProtNLM"/>
    </source>
</evidence>
<dbReference type="RefSeq" id="WP_291794145.1">
    <property type="nucleotide sequence ID" value="NZ_BAAAPZ010000002.1"/>
</dbReference>
<feature type="compositionally biased region" description="Polar residues" evidence="1">
    <location>
        <begin position="356"/>
        <end position="370"/>
    </location>
</feature>
<dbReference type="Proteomes" id="UP001500984">
    <property type="component" value="Unassembled WGS sequence"/>
</dbReference>
<feature type="compositionally biased region" description="Gly residues" evidence="1">
    <location>
        <begin position="437"/>
        <end position="448"/>
    </location>
</feature>
<gene>
    <name evidence="3" type="ORF">GCM10009823_04410</name>
</gene>
<sequence>MAEKFMTRRERREAEQRAKQAAEAAEAPAAQSAPSVPAAPPQPSTPPQPVVAPQPSAAPQQEPVAPAQPAASVTPAHSESAPSPRIRSQRSAPPVTVSGEAAPAAPRTPAPAPAGAPATPAPKASASEPPAPAAPAPSPEDFELPTFATRGERKRFLREHGLPVDIPTASIPVVLAERAAQRTQPVEEPQDGTSEEAAAPAPAADRPDVSESQPEAVEQPAQPEAAAQHGSAEQPEPVAQPEAPAQPEQPASPAPVSSPPVSPAPWAAAEPSVEEAAPEQDEAPAEDAARPEDTGPGEAAVSPAPEGPADEPSAGAPAEEAVEAPRVSRSSLFDVQSAFAHHDKPLADLAQRRIDSSPSGPDFATSSTAVITPAGRGDQNPPARRRTPVIQPPTSGNIRVVTGALPITPDPADGPADPPTTPIDAIDLPAEEQAVGPDGGAPAAGGASGAASTSAGQRRLSAGAEQWRGLGIDGLPDESDDVEGAELASPPVGPMSARSVTHEDGEILVGERGSMVPYIALGAAGVVALALVVIALFLLL</sequence>
<dbReference type="EMBL" id="BAAAPZ010000002">
    <property type="protein sequence ID" value="GAA2088976.1"/>
    <property type="molecule type" value="Genomic_DNA"/>
</dbReference>
<feature type="transmembrane region" description="Helical" evidence="2">
    <location>
        <begin position="518"/>
        <end position="539"/>
    </location>
</feature>
<feature type="compositionally biased region" description="Basic and acidic residues" evidence="1">
    <location>
        <begin position="344"/>
        <end position="355"/>
    </location>
</feature>
<feature type="compositionally biased region" description="Acidic residues" evidence="1">
    <location>
        <begin position="272"/>
        <end position="285"/>
    </location>
</feature>
<evidence type="ECO:0000313" key="3">
    <source>
        <dbReference type="EMBL" id="GAA2088976.1"/>
    </source>
</evidence>
<feature type="compositionally biased region" description="Low complexity" evidence="1">
    <location>
        <begin position="21"/>
        <end position="36"/>
    </location>
</feature>
<name>A0ABN2WBY8_9MICO</name>
<proteinExistence type="predicted"/>
<organism evidence="3 4">
    <name type="scientific">Brevibacterium salitolerans</name>
    <dbReference type="NCBI Taxonomy" id="1403566"/>
    <lineage>
        <taxon>Bacteria</taxon>
        <taxon>Bacillati</taxon>
        <taxon>Actinomycetota</taxon>
        <taxon>Actinomycetes</taxon>
        <taxon>Micrococcales</taxon>
        <taxon>Brevibacteriaceae</taxon>
        <taxon>Brevibacterium</taxon>
    </lineage>
</organism>
<keyword evidence="2" id="KW-1133">Transmembrane helix</keyword>
<feature type="compositionally biased region" description="Low complexity" evidence="1">
    <location>
        <begin position="53"/>
        <end position="76"/>
    </location>
</feature>
<keyword evidence="4" id="KW-1185">Reference proteome</keyword>
<feature type="compositionally biased region" description="Low complexity" evidence="1">
    <location>
        <begin position="213"/>
        <end position="249"/>
    </location>
</feature>
<feature type="compositionally biased region" description="Acidic residues" evidence="1">
    <location>
        <begin position="475"/>
        <end position="484"/>
    </location>
</feature>
<evidence type="ECO:0000256" key="1">
    <source>
        <dbReference type="SAM" id="MobiDB-lite"/>
    </source>
</evidence>
<feature type="compositionally biased region" description="Low complexity" evidence="1">
    <location>
        <begin position="115"/>
        <end position="128"/>
    </location>
</feature>
<feature type="compositionally biased region" description="Pro residues" evidence="1">
    <location>
        <begin position="129"/>
        <end position="138"/>
    </location>
</feature>
<feature type="region of interest" description="Disordered" evidence="1">
    <location>
        <begin position="1"/>
        <end position="329"/>
    </location>
</feature>
<feature type="compositionally biased region" description="Basic and acidic residues" evidence="1">
    <location>
        <begin position="1"/>
        <end position="20"/>
    </location>
</feature>
<protein>
    <recommendedName>
        <fullName evidence="5">Meckel syndrome type 1 protein</fullName>
    </recommendedName>
</protein>
<keyword evidence="2" id="KW-0472">Membrane</keyword>
<feature type="compositionally biased region" description="Low complexity" evidence="1">
    <location>
        <begin position="406"/>
        <end position="415"/>
    </location>
</feature>
<accession>A0ABN2WBY8</accession>